<proteinExistence type="inferred from homology"/>
<name>A0ABS1J4J7_9BACL</name>
<keyword evidence="2" id="KW-0547">Nucleotide-binding</keyword>
<dbReference type="Gene3D" id="3.60.21.10">
    <property type="match status" value="1"/>
</dbReference>
<dbReference type="PANTHER" id="PTHR11575:SF24">
    <property type="entry name" value="5'-NUCLEOTIDASE"/>
    <property type="match status" value="1"/>
</dbReference>
<dbReference type="SUPFAM" id="SSF56300">
    <property type="entry name" value="Metallo-dependent phosphatases"/>
    <property type="match status" value="1"/>
</dbReference>
<dbReference type="PANTHER" id="PTHR11575">
    <property type="entry name" value="5'-NUCLEOTIDASE-RELATED"/>
    <property type="match status" value="1"/>
</dbReference>
<evidence type="ECO:0000313" key="5">
    <source>
        <dbReference type="EMBL" id="MBL0385193.1"/>
    </source>
</evidence>
<keyword evidence="1" id="KW-0732">Signal</keyword>
<evidence type="ECO:0000256" key="2">
    <source>
        <dbReference type="RuleBase" id="RU362119"/>
    </source>
</evidence>
<evidence type="ECO:0000256" key="1">
    <source>
        <dbReference type="ARBA" id="ARBA00022729"/>
    </source>
</evidence>
<comment type="caution">
    <text evidence="5">The sequence shown here is derived from an EMBL/GenBank/DDBJ whole genome shotgun (WGS) entry which is preliminary data.</text>
</comment>
<dbReference type="InterPro" id="IPR006179">
    <property type="entry name" value="5_nucleotidase/apyrase"/>
</dbReference>
<dbReference type="Gene3D" id="3.90.780.10">
    <property type="entry name" value="5'-Nucleotidase, C-terminal domain"/>
    <property type="match status" value="1"/>
</dbReference>
<dbReference type="InterPro" id="IPR008334">
    <property type="entry name" value="5'-Nucleotdase_C"/>
</dbReference>
<organism evidence="5 6">
    <name type="scientific">Tumebacillus amylolyticus</name>
    <dbReference type="NCBI Taxonomy" id="2801339"/>
    <lineage>
        <taxon>Bacteria</taxon>
        <taxon>Bacillati</taxon>
        <taxon>Bacillota</taxon>
        <taxon>Bacilli</taxon>
        <taxon>Bacillales</taxon>
        <taxon>Alicyclobacillaceae</taxon>
        <taxon>Tumebacillus</taxon>
    </lineage>
</organism>
<dbReference type="InterPro" id="IPR004843">
    <property type="entry name" value="Calcineurin-like_PHP"/>
</dbReference>
<dbReference type="InterPro" id="IPR036907">
    <property type="entry name" value="5'-Nucleotdase_C_sf"/>
</dbReference>
<keyword evidence="6" id="KW-1185">Reference proteome</keyword>
<comment type="similarity">
    <text evidence="2">Belongs to the 5'-nucleotidase family.</text>
</comment>
<evidence type="ECO:0000259" key="4">
    <source>
        <dbReference type="Pfam" id="PF02872"/>
    </source>
</evidence>
<reference evidence="5 6" key="1">
    <citation type="submission" date="2021-01" db="EMBL/GenBank/DDBJ databases">
        <title>Tumebacillus sp. strain ITR2 16S ribosomal RNA gene Genome sequencing and assembly.</title>
        <authorList>
            <person name="Kang M."/>
        </authorList>
    </citation>
    <scope>NUCLEOTIDE SEQUENCE [LARGE SCALE GENOMIC DNA]</scope>
    <source>
        <strain evidence="5 6">ITR2</strain>
    </source>
</reference>
<evidence type="ECO:0000259" key="3">
    <source>
        <dbReference type="Pfam" id="PF00149"/>
    </source>
</evidence>
<keyword evidence="2" id="KW-0378">Hydrolase</keyword>
<sequence length="471" mass="52233">MKRELTFLHTNDIHSSFTQELKLASLLRQKRADLRAQGRPVLVVDGGDHLDMAVMECLFTNGQLNLDLHDALGYDAAAVGNNEGLRFSLERIREMSHATRVPWLLANVRESDGSLIGGMRDALLLDASGIQVGLIGITDQFGTIYEDLMPLKNVDTITTVQSLAENLRSRGADLIVVLSHAGLPQDIELAQSVTGDIDLIIGGHSHDALHEPQHHAGIWVVQTGSHARFLGELHLELDLTQPTGQKITRATGTLHPIEEDMTPDEELNAIYQAAQTQVQQKMSEVLCVLDNPLEHVELVQRIAKAMRTFYQAELGMMFGAVAIEGFPAGPIQVGDIYRNLMSLVNVAHFEFQGKQLLGLLHERNNPDYYAHPKYGNGIRPKGLPIGKLQFDGLTWTELDGTISNVQVNGEPLDLDRWYTVGGGEHLGYVETLLYPSLAGAKILHVDDYYYVKDAFVEYLRHQKNTSLEVQT</sequence>
<accession>A0ABS1J4J7</accession>
<protein>
    <submittedName>
        <fullName evidence="5">Bifunctional metallophosphatase/5'-nucleotidase</fullName>
    </submittedName>
</protein>
<dbReference type="Proteomes" id="UP000602284">
    <property type="component" value="Unassembled WGS sequence"/>
</dbReference>
<dbReference type="Pfam" id="PF00149">
    <property type="entry name" value="Metallophos"/>
    <property type="match status" value="1"/>
</dbReference>
<dbReference type="PRINTS" id="PR01607">
    <property type="entry name" value="APYRASEFAMLY"/>
</dbReference>
<dbReference type="InterPro" id="IPR029052">
    <property type="entry name" value="Metallo-depent_PP-like"/>
</dbReference>
<gene>
    <name evidence="5" type="ORF">JJB07_00925</name>
</gene>
<dbReference type="CDD" id="cd00845">
    <property type="entry name" value="MPP_UshA_N_like"/>
    <property type="match status" value="1"/>
</dbReference>
<dbReference type="Pfam" id="PF02872">
    <property type="entry name" value="5_nucleotid_C"/>
    <property type="match status" value="1"/>
</dbReference>
<evidence type="ECO:0000313" key="6">
    <source>
        <dbReference type="Proteomes" id="UP000602284"/>
    </source>
</evidence>
<feature type="domain" description="5'-Nucleotidase C-terminal" evidence="4">
    <location>
        <begin position="294"/>
        <end position="420"/>
    </location>
</feature>
<dbReference type="RefSeq" id="WP_201630357.1">
    <property type="nucleotide sequence ID" value="NZ_JAEQNB010000001.1"/>
</dbReference>
<dbReference type="SUPFAM" id="SSF55816">
    <property type="entry name" value="5'-nucleotidase (syn. UDP-sugar hydrolase), C-terminal domain"/>
    <property type="match status" value="1"/>
</dbReference>
<dbReference type="EMBL" id="JAEQNB010000001">
    <property type="protein sequence ID" value="MBL0385193.1"/>
    <property type="molecule type" value="Genomic_DNA"/>
</dbReference>
<feature type="domain" description="Calcineurin-like phosphoesterase" evidence="3">
    <location>
        <begin position="6"/>
        <end position="207"/>
    </location>
</feature>